<dbReference type="InterPro" id="IPR001111">
    <property type="entry name" value="TGF-b_propeptide"/>
</dbReference>
<comment type="subcellular location">
    <subcellularLocation>
        <location evidence="1">Secreted</location>
    </subcellularLocation>
</comment>
<dbReference type="InterPro" id="IPR015615">
    <property type="entry name" value="TGF-beta-rel"/>
</dbReference>
<comment type="similarity">
    <text evidence="2">Belongs to the TGF-beta family.</text>
</comment>
<dbReference type="Pfam" id="PF00688">
    <property type="entry name" value="TGFb_propeptide"/>
    <property type="match status" value="1"/>
</dbReference>
<evidence type="ECO:0000259" key="6">
    <source>
        <dbReference type="Pfam" id="PF00688"/>
    </source>
</evidence>
<reference evidence="7 8" key="1">
    <citation type="journal article" date="2018" name="Nat. Ecol. Evol.">
        <title>Genomic signatures of mitonuclear coevolution across populations of Tigriopus californicus.</title>
        <authorList>
            <person name="Barreto F.S."/>
            <person name="Watson E.T."/>
            <person name="Lima T.G."/>
            <person name="Willett C.S."/>
            <person name="Edmands S."/>
            <person name="Li W."/>
            <person name="Burton R.S."/>
        </authorList>
    </citation>
    <scope>NUCLEOTIDE SEQUENCE [LARGE SCALE GENOMIC DNA]</scope>
    <source>
        <strain evidence="7 8">San Diego</strain>
    </source>
</reference>
<keyword evidence="4" id="KW-0339">Growth factor</keyword>
<evidence type="ECO:0000313" key="7">
    <source>
        <dbReference type="EMBL" id="TRY79275.1"/>
    </source>
</evidence>
<evidence type="ECO:0000256" key="5">
    <source>
        <dbReference type="ARBA" id="ARBA00023157"/>
    </source>
</evidence>
<feature type="domain" description="TGF-beta propeptide" evidence="6">
    <location>
        <begin position="79"/>
        <end position="198"/>
    </location>
</feature>
<protein>
    <recommendedName>
        <fullName evidence="6">TGF-beta propeptide domain-containing protein</fullName>
    </recommendedName>
</protein>
<dbReference type="GO" id="GO:0008083">
    <property type="term" value="F:growth factor activity"/>
    <property type="evidence" value="ECO:0007669"/>
    <property type="project" value="UniProtKB-KW"/>
</dbReference>
<accession>A0A553PNK8</accession>
<evidence type="ECO:0000256" key="3">
    <source>
        <dbReference type="ARBA" id="ARBA00022525"/>
    </source>
</evidence>
<comment type="caution">
    <text evidence="7">The sequence shown here is derived from an EMBL/GenBank/DDBJ whole genome shotgun (WGS) entry which is preliminary data.</text>
</comment>
<evidence type="ECO:0000256" key="4">
    <source>
        <dbReference type="ARBA" id="ARBA00023030"/>
    </source>
</evidence>
<keyword evidence="3" id="KW-0964">Secreted</keyword>
<keyword evidence="8" id="KW-1185">Reference proteome</keyword>
<proteinExistence type="inferred from homology"/>
<keyword evidence="5" id="KW-1015">Disulfide bond</keyword>
<evidence type="ECO:0000256" key="1">
    <source>
        <dbReference type="ARBA" id="ARBA00004613"/>
    </source>
</evidence>
<dbReference type="Gene3D" id="2.60.120.970">
    <property type="match status" value="1"/>
</dbReference>
<dbReference type="Proteomes" id="UP000318571">
    <property type="component" value="Chromosome 6"/>
</dbReference>
<name>A0A553PNK8_TIGCA</name>
<sequence>MIRDQIETMLNMKGKTMLPAPPAEMLLNDTKIDEALLKSSWEDVVQDQNNNALYSDYTEKLQSMYPACHVPRFVEQHVPQDSGVSHLFFRIRHITPEVGHDLRYLSANLKLYFIANPKTPVGNFHGAEDKIRVSVSWIKKHKRQGMKEHLLLDSKMVNRSSSQWLEFNVLDALIHWQRNPRRNLGFLIEVEDVELNRLNPSKFIQAMTCSENKDLLAMALPSVLRDMVFSGELHSNETRSRSMFNGVHNPVMDISSIELPHGEEIPQQIPLLNFSSLLAIQAAHERAEQQNILTHTLKQNIIREFVEKEEQDEGKKEVEEQSQFSYYDNVPYNSELFTEPPEHFDYNHYEEASDFGDALLNDFPILSPNLNLDSKSVRSEEEPEETHFQDYFPSHSRLFMPEFKPTSTRVLMSQADLVNKLKSILEQEEGEIEAEKTFLESLLNSD</sequence>
<dbReference type="EMBL" id="VCGU01000002">
    <property type="protein sequence ID" value="TRY79275.1"/>
    <property type="molecule type" value="Genomic_DNA"/>
</dbReference>
<dbReference type="PANTHER" id="PTHR11848">
    <property type="entry name" value="TGF-BETA FAMILY"/>
    <property type="match status" value="1"/>
</dbReference>
<dbReference type="AlphaFoldDB" id="A0A553PNK8"/>
<evidence type="ECO:0000256" key="2">
    <source>
        <dbReference type="ARBA" id="ARBA00006656"/>
    </source>
</evidence>
<dbReference type="GO" id="GO:0005615">
    <property type="term" value="C:extracellular space"/>
    <property type="evidence" value="ECO:0007669"/>
    <property type="project" value="TreeGrafter"/>
</dbReference>
<gene>
    <name evidence="7" type="ORF">TCAL_01958</name>
</gene>
<evidence type="ECO:0000313" key="8">
    <source>
        <dbReference type="Proteomes" id="UP000318571"/>
    </source>
</evidence>
<dbReference type="GO" id="GO:0005125">
    <property type="term" value="F:cytokine activity"/>
    <property type="evidence" value="ECO:0007669"/>
    <property type="project" value="TreeGrafter"/>
</dbReference>
<dbReference type="PANTHER" id="PTHR11848:SF282">
    <property type="entry name" value="TGF-BETA PROPEPTIDE DOMAIN-CONTAINING PROTEIN"/>
    <property type="match status" value="1"/>
</dbReference>
<organism evidence="7 8">
    <name type="scientific">Tigriopus californicus</name>
    <name type="common">Marine copepod</name>
    <dbReference type="NCBI Taxonomy" id="6832"/>
    <lineage>
        <taxon>Eukaryota</taxon>
        <taxon>Metazoa</taxon>
        <taxon>Ecdysozoa</taxon>
        <taxon>Arthropoda</taxon>
        <taxon>Crustacea</taxon>
        <taxon>Multicrustacea</taxon>
        <taxon>Hexanauplia</taxon>
        <taxon>Copepoda</taxon>
        <taxon>Harpacticoida</taxon>
        <taxon>Harpacticidae</taxon>
        <taxon>Tigriopus</taxon>
    </lineage>
</organism>